<feature type="transmembrane region" description="Helical" evidence="6">
    <location>
        <begin position="456"/>
        <end position="477"/>
    </location>
</feature>
<feature type="transmembrane region" description="Helical" evidence="6">
    <location>
        <begin position="213"/>
        <end position="237"/>
    </location>
</feature>
<dbReference type="PANTHER" id="PTHR42829:SF2">
    <property type="entry name" value="NADH-UBIQUINONE OXIDOREDUCTASE CHAIN 5"/>
    <property type="match status" value="1"/>
</dbReference>
<dbReference type="GO" id="GO:0003954">
    <property type="term" value="F:NADH dehydrogenase activity"/>
    <property type="evidence" value="ECO:0007669"/>
    <property type="project" value="TreeGrafter"/>
</dbReference>
<feature type="transmembrane region" description="Helical" evidence="6">
    <location>
        <begin position="278"/>
        <end position="296"/>
    </location>
</feature>
<protein>
    <submittedName>
        <fullName evidence="9">NADH-quinone oxidoreductase subunit L</fullName>
    </submittedName>
</protein>
<feature type="transmembrane region" description="Helical" evidence="6">
    <location>
        <begin position="651"/>
        <end position="669"/>
    </location>
</feature>
<keyword evidence="3 6" id="KW-1133">Transmembrane helix</keyword>
<sequence>MDTLALFNILLFIPLVSAGIIALFLRRGGIVAAGVSVLAALGIAVVSFMILFGWNGEPLGGDHYSYTWLEFGTYQINLGYYFTYESATMLAVVAFVGFFIHVFSVGYMDDDQNKGRFFGGLSIFMFSMLGIVLASNLFMIFIFWELVGFSSYMLIAHYWDKDFAAAASKKAFIVNRIGDFGFLVGIAWAYHYFGTADFAEINALIASGEKHAVTGIGLLLMCGFLGKSAQFPLQVWLTDAMAGPTPVSALIHAATMVAAGVYFMVRIFFLLTPDVLEVIMWICAAMAMLAGFWALGQSDIKKSLAYSTLSHLGYMGTALGLGFPGLAIMHMAMHACFKATLFLCSGSVIHACHHEQDMFKMGGLWKKMPITGTAFLFATLSIAAVPMFAGYYSKDTIIGAAFGVGAETGNSAYYGVWALVLIAALTTSLYMGRMFYVVFLGKPNSEKAEHAHESNLWMTVPLIVLGIFLSLGAGWFASSTLDFKWANGEMTAMLPTDATTFMMDGYDVAEDGSHAGDTAHHVDKPHHGYGGGFTAAHHAIDASGQKTMLEGSSFAMMLLGFIFTFFYYGLGPSKDKLQTQLPGLYNALAKHGWFDDIYDWYVAEVQERFANILATLDQLLISGLLVRGTAGVAGLFGMVSRSLHVGNIHGYVYWFLAGVLFFGAFALGML</sequence>
<evidence type="ECO:0000256" key="2">
    <source>
        <dbReference type="ARBA" id="ARBA00022692"/>
    </source>
</evidence>
<dbReference type="RefSeq" id="WP_189517153.1">
    <property type="nucleotide sequence ID" value="NZ_BMXG01000028.1"/>
</dbReference>
<dbReference type="GO" id="GO:0008137">
    <property type="term" value="F:NADH dehydrogenase (ubiquinone) activity"/>
    <property type="evidence" value="ECO:0007669"/>
    <property type="project" value="InterPro"/>
</dbReference>
<feature type="transmembrane region" description="Helical" evidence="6">
    <location>
        <begin position="141"/>
        <end position="159"/>
    </location>
</feature>
<evidence type="ECO:0000259" key="7">
    <source>
        <dbReference type="Pfam" id="PF00361"/>
    </source>
</evidence>
<feature type="transmembrane region" description="Helical" evidence="6">
    <location>
        <begin position="553"/>
        <end position="570"/>
    </location>
</feature>
<proteinExistence type="predicted"/>
<keyword evidence="4 6" id="KW-0472">Membrane</keyword>
<dbReference type="InterPro" id="IPR018393">
    <property type="entry name" value="NADHpl_OxRdtase_5_subgr"/>
</dbReference>
<dbReference type="PANTHER" id="PTHR42829">
    <property type="entry name" value="NADH-UBIQUINONE OXIDOREDUCTASE CHAIN 5"/>
    <property type="match status" value="1"/>
</dbReference>
<feature type="transmembrane region" description="Helical" evidence="6">
    <location>
        <begin position="6"/>
        <end position="25"/>
    </location>
</feature>
<reference evidence="9" key="1">
    <citation type="journal article" date="2014" name="Int. J. Syst. Evol. Microbiol.">
        <title>Complete genome sequence of Corynebacterium casei LMG S-19264T (=DSM 44701T), isolated from a smear-ripened cheese.</title>
        <authorList>
            <consortium name="US DOE Joint Genome Institute (JGI-PGF)"/>
            <person name="Walter F."/>
            <person name="Albersmeier A."/>
            <person name="Kalinowski J."/>
            <person name="Ruckert C."/>
        </authorList>
    </citation>
    <scope>NUCLEOTIDE SEQUENCE</scope>
    <source>
        <strain evidence="9">KCTC 12870</strain>
    </source>
</reference>
<dbReference type="Proteomes" id="UP000642829">
    <property type="component" value="Unassembled WGS sequence"/>
</dbReference>
<feature type="transmembrane region" description="Helical" evidence="6">
    <location>
        <begin position="117"/>
        <end position="135"/>
    </location>
</feature>
<evidence type="ECO:0000256" key="6">
    <source>
        <dbReference type="SAM" id="Phobius"/>
    </source>
</evidence>
<reference evidence="9" key="2">
    <citation type="submission" date="2020-09" db="EMBL/GenBank/DDBJ databases">
        <authorList>
            <person name="Sun Q."/>
            <person name="Kim S."/>
        </authorList>
    </citation>
    <scope>NUCLEOTIDE SEQUENCE</scope>
    <source>
        <strain evidence="9">KCTC 12870</strain>
    </source>
</reference>
<feature type="transmembrane region" description="Helical" evidence="6">
    <location>
        <begin position="87"/>
        <end position="105"/>
    </location>
</feature>
<dbReference type="InterPro" id="IPR001516">
    <property type="entry name" value="Proton_antipo_N"/>
</dbReference>
<dbReference type="InterPro" id="IPR003945">
    <property type="entry name" value="NU5C-like"/>
</dbReference>
<feature type="transmembrane region" description="Helical" evidence="6">
    <location>
        <begin position="412"/>
        <end position="436"/>
    </location>
</feature>
<evidence type="ECO:0000313" key="9">
    <source>
        <dbReference type="EMBL" id="GHC12331.1"/>
    </source>
</evidence>
<feature type="domain" description="NADH:quinone oxidoreductase/Mrp antiporter transmembrane" evidence="7">
    <location>
        <begin position="134"/>
        <end position="408"/>
    </location>
</feature>
<dbReference type="Gene3D" id="1.20.5.2700">
    <property type="match status" value="1"/>
</dbReference>
<dbReference type="EMBL" id="BMXG01000028">
    <property type="protein sequence ID" value="GHC12331.1"/>
    <property type="molecule type" value="Genomic_DNA"/>
</dbReference>
<feature type="transmembrane region" description="Helical" evidence="6">
    <location>
        <begin position="32"/>
        <end position="54"/>
    </location>
</feature>
<gene>
    <name evidence="9" type="primary">ndhF</name>
    <name evidence="9" type="ORF">GCM10007047_32130</name>
</gene>
<keyword evidence="2 5" id="KW-0812">Transmembrane</keyword>
<feature type="transmembrane region" description="Helical" evidence="6">
    <location>
        <begin position="249"/>
        <end position="272"/>
    </location>
</feature>
<feature type="transmembrane region" description="Helical" evidence="6">
    <location>
        <begin position="171"/>
        <end position="193"/>
    </location>
</feature>
<accession>A0A8J3DKY1</accession>
<evidence type="ECO:0000256" key="3">
    <source>
        <dbReference type="ARBA" id="ARBA00022989"/>
    </source>
</evidence>
<evidence type="ECO:0000259" key="8">
    <source>
        <dbReference type="Pfam" id="PF00662"/>
    </source>
</evidence>
<dbReference type="GO" id="GO:0012505">
    <property type="term" value="C:endomembrane system"/>
    <property type="evidence" value="ECO:0007669"/>
    <property type="project" value="UniProtKB-SubCell"/>
</dbReference>
<feature type="domain" description="NADH-Ubiquinone oxidoreductase (complex I) chain 5 N-terminal" evidence="8">
    <location>
        <begin position="68"/>
        <end position="118"/>
    </location>
</feature>
<dbReference type="InterPro" id="IPR001750">
    <property type="entry name" value="ND/Mrp_TM"/>
</dbReference>
<evidence type="ECO:0000313" key="10">
    <source>
        <dbReference type="Proteomes" id="UP000642829"/>
    </source>
</evidence>
<dbReference type="GO" id="GO:0042773">
    <property type="term" value="P:ATP synthesis coupled electron transport"/>
    <property type="evidence" value="ECO:0007669"/>
    <property type="project" value="InterPro"/>
</dbReference>
<keyword evidence="10" id="KW-1185">Reference proteome</keyword>
<comment type="caution">
    <text evidence="9">The sequence shown here is derived from an EMBL/GenBank/DDBJ whole genome shotgun (WGS) entry which is preliminary data.</text>
</comment>
<evidence type="ECO:0000256" key="4">
    <source>
        <dbReference type="ARBA" id="ARBA00023136"/>
    </source>
</evidence>
<dbReference type="NCBIfam" id="TIGR01974">
    <property type="entry name" value="NDH_I_L"/>
    <property type="match status" value="1"/>
</dbReference>
<organism evidence="9 10">
    <name type="scientific">Cerasicoccus arenae</name>
    <dbReference type="NCBI Taxonomy" id="424488"/>
    <lineage>
        <taxon>Bacteria</taxon>
        <taxon>Pseudomonadati</taxon>
        <taxon>Verrucomicrobiota</taxon>
        <taxon>Opitutia</taxon>
        <taxon>Puniceicoccales</taxon>
        <taxon>Cerasicoccaceae</taxon>
        <taxon>Cerasicoccus</taxon>
    </lineage>
</organism>
<dbReference type="AlphaFoldDB" id="A0A8J3DKY1"/>
<dbReference type="GO" id="GO:0016020">
    <property type="term" value="C:membrane"/>
    <property type="evidence" value="ECO:0007669"/>
    <property type="project" value="UniProtKB-SubCell"/>
</dbReference>
<dbReference type="PRINTS" id="PR01434">
    <property type="entry name" value="NADHDHGNASE5"/>
</dbReference>
<feature type="transmembrane region" description="Helical" evidence="6">
    <location>
        <begin position="303"/>
        <end position="321"/>
    </location>
</feature>
<evidence type="ECO:0000256" key="1">
    <source>
        <dbReference type="ARBA" id="ARBA00004127"/>
    </source>
</evidence>
<dbReference type="Pfam" id="PF00361">
    <property type="entry name" value="Proton_antipo_M"/>
    <property type="match status" value="1"/>
</dbReference>
<feature type="transmembrane region" description="Helical" evidence="6">
    <location>
        <begin position="619"/>
        <end position="639"/>
    </location>
</feature>
<dbReference type="Pfam" id="PF00662">
    <property type="entry name" value="Proton_antipo_N"/>
    <property type="match status" value="1"/>
</dbReference>
<evidence type="ECO:0000256" key="5">
    <source>
        <dbReference type="RuleBase" id="RU000320"/>
    </source>
</evidence>
<name>A0A8J3DKY1_9BACT</name>
<comment type="subcellular location">
    <subcellularLocation>
        <location evidence="1">Endomembrane system</location>
        <topology evidence="1">Multi-pass membrane protein</topology>
    </subcellularLocation>
    <subcellularLocation>
        <location evidence="5">Membrane</location>
        <topology evidence="5">Multi-pass membrane protein</topology>
    </subcellularLocation>
</comment>
<feature type="transmembrane region" description="Helical" evidence="6">
    <location>
        <begin position="370"/>
        <end position="392"/>
    </location>
</feature>
<dbReference type="GO" id="GO:0015990">
    <property type="term" value="P:electron transport coupled proton transport"/>
    <property type="evidence" value="ECO:0007669"/>
    <property type="project" value="TreeGrafter"/>
</dbReference>